<reference evidence="2 3" key="1">
    <citation type="submission" date="2024-03" db="EMBL/GenBank/DDBJ databases">
        <title>The Acrasis kona genome and developmental transcriptomes reveal deep origins of eukaryotic multicellular pathways.</title>
        <authorList>
            <person name="Sheikh S."/>
            <person name="Fu C.-J."/>
            <person name="Brown M.W."/>
            <person name="Baldauf S.L."/>
        </authorList>
    </citation>
    <scope>NUCLEOTIDE SEQUENCE [LARGE SCALE GENOMIC DNA]</scope>
    <source>
        <strain evidence="2 3">ATCC MYA-3509</strain>
    </source>
</reference>
<feature type="region of interest" description="Disordered" evidence="1">
    <location>
        <begin position="87"/>
        <end position="112"/>
    </location>
</feature>
<dbReference type="Proteomes" id="UP001431209">
    <property type="component" value="Unassembled WGS sequence"/>
</dbReference>
<evidence type="ECO:0000256" key="1">
    <source>
        <dbReference type="SAM" id="MobiDB-lite"/>
    </source>
</evidence>
<evidence type="ECO:0000313" key="3">
    <source>
        <dbReference type="Proteomes" id="UP001431209"/>
    </source>
</evidence>
<feature type="region of interest" description="Disordered" evidence="1">
    <location>
        <begin position="40"/>
        <end position="67"/>
    </location>
</feature>
<dbReference type="AlphaFoldDB" id="A0AAW2YZF2"/>
<protein>
    <submittedName>
        <fullName evidence="2">Ribonucleoside-diphosphate reductase large subunit</fullName>
    </submittedName>
</protein>
<sequence>MPTVSQDTVGASSASTRIPVKKRKRITNSVKAPIIKRIIFEPEEEEESSSEEVDSGEESGVEEIVKNKRVPRRAKEAALNVIQGQAKSEIGSTDVSKPLKPKVSPKTPPKTVQTNFQPIQVAAKTKIQRKQDEKILNGRRCVSVPPLQWTPVEVVIWLEDTKPELLKIENFRDFRRYIQNNSFGGYQIDRLATLKATKHEEYINELRILQLTDGLKLYLCEVVDLWNKSKTAKVI</sequence>
<gene>
    <name evidence="2" type="ORF">AKO1_014305</name>
</gene>
<organism evidence="2 3">
    <name type="scientific">Acrasis kona</name>
    <dbReference type="NCBI Taxonomy" id="1008807"/>
    <lineage>
        <taxon>Eukaryota</taxon>
        <taxon>Discoba</taxon>
        <taxon>Heterolobosea</taxon>
        <taxon>Tetramitia</taxon>
        <taxon>Eutetramitia</taxon>
        <taxon>Acrasidae</taxon>
        <taxon>Acrasis</taxon>
    </lineage>
</organism>
<feature type="compositionally biased region" description="Low complexity" evidence="1">
    <location>
        <begin position="95"/>
        <end position="112"/>
    </location>
</feature>
<proteinExistence type="predicted"/>
<name>A0AAW2YZF2_9EUKA</name>
<accession>A0AAW2YZF2</accession>
<dbReference type="EMBL" id="JAOPGA020000874">
    <property type="protein sequence ID" value="KAL0482585.1"/>
    <property type="molecule type" value="Genomic_DNA"/>
</dbReference>
<comment type="caution">
    <text evidence="2">The sequence shown here is derived from an EMBL/GenBank/DDBJ whole genome shotgun (WGS) entry which is preliminary data.</text>
</comment>
<evidence type="ECO:0000313" key="2">
    <source>
        <dbReference type="EMBL" id="KAL0482585.1"/>
    </source>
</evidence>
<feature type="compositionally biased region" description="Acidic residues" evidence="1">
    <location>
        <begin position="41"/>
        <end position="61"/>
    </location>
</feature>
<keyword evidence="3" id="KW-1185">Reference proteome</keyword>